<dbReference type="PROSITE" id="PS00379">
    <property type="entry name" value="CDP_ALCOHOL_P_TRANSF"/>
    <property type="match status" value="1"/>
</dbReference>
<accession>A0A3S9SWC1</accession>
<sequence>MNLPNKLSLLRIILVPLFLIFLLVKFNMPYGEYAKYIAIFIFVIAALTDSLDGYIARKHGLITKLGKLIDPLADKMLISGALIALVSLGEVSAWPAFIIITREFAVTGLRAIASAEGVVIAASIWGKMKTISQIIAILAVMIDISIFKIPFDAHEILIWIATFITIISGLDYMIKGWHILRSEKH</sequence>
<keyword evidence="13" id="KW-0443">Lipid metabolism</keyword>
<comment type="subcellular location">
    <subcellularLocation>
        <location evidence="2">Cell membrane</location>
        <topology evidence="2">Multi-pass membrane protein</topology>
    </subcellularLocation>
</comment>
<comment type="pathway">
    <text evidence="3">Phospholipid metabolism; phosphatidylglycerol biosynthesis; phosphatidylglycerol from CDP-diacylglycerol: step 1/2.</text>
</comment>
<feature type="transmembrane region" description="Helical" evidence="20">
    <location>
        <begin position="131"/>
        <end position="150"/>
    </location>
</feature>
<feature type="transmembrane region" description="Helical" evidence="20">
    <location>
        <begin position="156"/>
        <end position="174"/>
    </location>
</feature>
<comment type="catalytic activity">
    <reaction evidence="17">
        <text>a CDP-1,2-diacyl-sn-glycerol + sn-glycerol 3-phosphate = a 1,2-diacyl-sn-glycero-3-phospho-(1'-sn-glycero-3'-phosphate) + CMP + H(+)</text>
        <dbReference type="Rhea" id="RHEA:12593"/>
        <dbReference type="ChEBI" id="CHEBI:15378"/>
        <dbReference type="ChEBI" id="CHEBI:57597"/>
        <dbReference type="ChEBI" id="CHEBI:58332"/>
        <dbReference type="ChEBI" id="CHEBI:60110"/>
        <dbReference type="ChEBI" id="CHEBI:60377"/>
        <dbReference type="EC" id="2.7.8.5"/>
    </reaction>
</comment>
<dbReference type="FunFam" id="1.20.120.1760:FF:000004">
    <property type="entry name" value="CDP-diacylglycerol--glycerol-3-phosphate 3-phosphatidyltransferase"/>
    <property type="match status" value="1"/>
</dbReference>
<reference evidence="21 22" key="1">
    <citation type="submission" date="2016-07" db="EMBL/GenBank/DDBJ databases">
        <title>Genome and transcriptome analysis of iron-reducing fermentative bacteria Anoxybacter fermentans.</title>
        <authorList>
            <person name="Zeng X."/>
            <person name="Shao Z."/>
        </authorList>
    </citation>
    <scope>NUCLEOTIDE SEQUENCE [LARGE SCALE GENOMIC DNA]</scope>
    <source>
        <strain evidence="21 22">DY22613</strain>
    </source>
</reference>
<keyword evidence="15" id="KW-0594">Phospholipid biosynthesis</keyword>
<evidence type="ECO:0000256" key="16">
    <source>
        <dbReference type="ARBA" id="ARBA00023264"/>
    </source>
</evidence>
<dbReference type="GO" id="GO:0006655">
    <property type="term" value="P:phosphatidylglycerol biosynthetic process"/>
    <property type="evidence" value="ECO:0007669"/>
    <property type="project" value="UniProtKB-UniPathway"/>
</dbReference>
<dbReference type="RefSeq" id="WP_127015883.1">
    <property type="nucleotide sequence ID" value="NZ_CP016379.1"/>
</dbReference>
<evidence type="ECO:0000256" key="7">
    <source>
        <dbReference type="ARBA" id="ARBA00014944"/>
    </source>
</evidence>
<name>A0A3S9SWC1_9FIRM</name>
<evidence type="ECO:0000256" key="6">
    <source>
        <dbReference type="ARBA" id="ARBA00013170"/>
    </source>
</evidence>
<dbReference type="InterPro" id="IPR050324">
    <property type="entry name" value="CDP-alcohol_PTase-I"/>
</dbReference>
<dbReference type="InterPro" id="IPR048254">
    <property type="entry name" value="CDP_ALCOHOL_P_TRANSF_CS"/>
</dbReference>
<evidence type="ECO:0000256" key="12">
    <source>
        <dbReference type="ARBA" id="ARBA00022989"/>
    </source>
</evidence>
<evidence type="ECO:0000256" key="2">
    <source>
        <dbReference type="ARBA" id="ARBA00004651"/>
    </source>
</evidence>
<dbReference type="KEGG" id="aft:BBF96_03625"/>
<dbReference type="AlphaFoldDB" id="A0A3S9SWC1"/>
<dbReference type="GO" id="GO:0005886">
    <property type="term" value="C:plasma membrane"/>
    <property type="evidence" value="ECO:0007669"/>
    <property type="project" value="UniProtKB-SubCell"/>
</dbReference>
<keyword evidence="9" id="KW-0444">Lipid biosynthesis</keyword>
<evidence type="ECO:0000256" key="19">
    <source>
        <dbReference type="RuleBase" id="RU003750"/>
    </source>
</evidence>
<dbReference type="PANTHER" id="PTHR14269">
    <property type="entry name" value="CDP-DIACYLGLYCEROL--GLYCEROL-3-PHOSPHATE 3-PHOSPHATIDYLTRANSFERASE-RELATED"/>
    <property type="match status" value="1"/>
</dbReference>
<comment type="pathway">
    <text evidence="4">Lipid metabolism.</text>
</comment>
<dbReference type="Pfam" id="PF01066">
    <property type="entry name" value="CDP-OH_P_transf"/>
    <property type="match status" value="1"/>
</dbReference>
<evidence type="ECO:0000313" key="21">
    <source>
        <dbReference type="EMBL" id="AZR72552.1"/>
    </source>
</evidence>
<evidence type="ECO:0000256" key="4">
    <source>
        <dbReference type="ARBA" id="ARBA00005189"/>
    </source>
</evidence>
<feature type="transmembrane region" description="Helical" evidence="20">
    <location>
        <begin position="36"/>
        <end position="55"/>
    </location>
</feature>
<evidence type="ECO:0000313" key="22">
    <source>
        <dbReference type="Proteomes" id="UP000267250"/>
    </source>
</evidence>
<feature type="transmembrane region" description="Helical" evidence="20">
    <location>
        <begin position="7"/>
        <end position="24"/>
    </location>
</feature>
<evidence type="ECO:0000256" key="10">
    <source>
        <dbReference type="ARBA" id="ARBA00022679"/>
    </source>
</evidence>
<keyword evidence="16" id="KW-1208">Phospholipid metabolism</keyword>
<keyword evidence="14 20" id="KW-0472">Membrane</keyword>
<keyword evidence="8" id="KW-1003">Cell membrane</keyword>
<proteinExistence type="inferred from homology"/>
<evidence type="ECO:0000256" key="20">
    <source>
        <dbReference type="SAM" id="Phobius"/>
    </source>
</evidence>
<dbReference type="InterPro" id="IPR043130">
    <property type="entry name" value="CDP-OH_PTrfase_TM_dom"/>
</dbReference>
<evidence type="ECO:0000256" key="3">
    <source>
        <dbReference type="ARBA" id="ARBA00005042"/>
    </source>
</evidence>
<dbReference type="Gene3D" id="1.20.120.1760">
    <property type="match status" value="1"/>
</dbReference>
<dbReference type="UniPathway" id="UPA00084">
    <property type="reaction ID" value="UER00503"/>
</dbReference>
<dbReference type="Proteomes" id="UP000267250">
    <property type="component" value="Chromosome"/>
</dbReference>
<feature type="transmembrane region" description="Helical" evidence="20">
    <location>
        <begin position="76"/>
        <end position="98"/>
    </location>
</feature>
<dbReference type="InterPro" id="IPR004570">
    <property type="entry name" value="Phosphatidylglycerol_P_synth"/>
</dbReference>
<dbReference type="OrthoDB" id="9796672at2"/>
<evidence type="ECO:0000256" key="18">
    <source>
        <dbReference type="NCBIfam" id="TIGR00560"/>
    </source>
</evidence>
<comment type="similarity">
    <text evidence="5 19">Belongs to the CDP-alcohol phosphatidyltransferase class-I family.</text>
</comment>
<dbReference type="NCBIfam" id="TIGR00560">
    <property type="entry name" value="pgsA"/>
    <property type="match status" value="1"/>
</dbReference>
<keyword evidence="12 20" id="KW-1133">Transmembrane helix</keyword>
<dbReference type="EC" id="2.7.8.5" evidence="6 18"/>
<evidence type="ECO:0000256" key="17">
    <source>
        <dbReference type="ARBA" id="ARBA00048586"/>
    </source>
</evidence>
<keyword evidence="10 19" id="KW-0808">Transferase</keyword>
<comment type="function">
    <text evidence="1">This protein catalyzes the committed step to the synthesis of the acidic phospholipids.</text>
</comment>
<keyword evidence="11 20" id="KW-0812">Transmembrane</keyword>
<evidence type="ECO:0000256" key="15">
    <source>
        <dbReference type="ARBA" id="ARBA00023209"/>
    </source>
</evidence>
<dbReference type="EMBL" id="CP016379">
    <property type="protein sequence ID" value="AZR72552.1"/>
    <property type="molecule type" value="Genomic_DNA"/>
</dbReference>
<evidence type="ECO:0000256" key="9">
    <source>
        <dbReference type="ARBA" id="ARBA00022516"/>
    </source>
</evidence>
<feature type="transmembrane region" description="Helical" evidence="20">
    <location>
        <begin position="104"/>
        <end position="124"/>
    </location>
</feature>
<dbReference type="InterPro" id="IPR000462">
    <property type="entry name" value="CDP-OH_P_trans"/>
</dbReference>
<protein>
    <recommendedName>
        <fullName evidence="7 18">CDP-diacylglycerol--glycerol-3-phosphate 3-phosphatidyltransferase</fullName>
        <ecNumber evidence="6 18">2.7.8.5</ecNumber>
    </recommendedName>
</protein>
<dbReference type="GO" id="GO:0008444">
    <property type="term" value="F:CDP-diacylglycerol-glycerol-3-phosphate 3-phosphatidyltransferase activity"/>
    <property type="evidence" value="ECO:0007669"/>
    <property type="project" value="UniProtKB-UniRule"/>
</dbReference>
<evidence type="ECO:0000256" key="14">
    <source>
        <dbReference type="ARBA" id="ARBA00023136"/>
    </source>
</evidence>
<organism evidence="21 22">
    <name type="scientific">Anoxybacter fermentans</name>
    <dbReference type="NCBI Taxonomy" id="1323375"/>
    <lineage>
        <taxon>Bacteria</taxon>
        <taxon>Bacillati</taxon>
        <taxon>Bacillota</taxon>
        <taxon>Clostridia</taxon>
        <taxon>Halanaerobiales</taxon>
        <taxon>Anoxybacter</taxon>
    </lineage>
</organism>
<evidence type="ECO:0000256" key="11">
    <source>
        <dbReference type="ARBA" id="ARBA00022692"/>
    </source>
</evidence>
<dbReference type="PIRSF" id="PIRSF000847">
    <property type="entry name" value="Phos_ph_gly_syn"/>
    <property type="match status" value="1"/>
</dbReference>
<gene>
    <name evidence="21" type="ORF">BBF96_03625</name>
</gene>
<evidence type="ECO:0000256" key="13">
    <source>
        <dbReference type="ARBA" id="ARBA00023098"/>
    </source>
</evidence>
<keyword evidence="22" id="KW-1185">Reference proteome</keyword>
<dbReference type="PANTHER" id="PTHR14269:SF62">
    <property type="entry name" value="CDP-DIACYLGLYCEROL--GLYCEROL-3-PHOSPHATE 3-PHOSPHATIDYLTRANSFERASE 1, CHLOROPLASTIC"/>
    <property type="match status" value="1"/>
</dbReference>
<evidence type="ECO:0000256" key="5">
    <source>
        <dbReference type="ARBA" id="ARBA00010441"/>
    </source>
</evidence>
<evidence type="ECO:0000256" key="1">
    <source>
        <dbReference type="ARBA" id="ARBA00003973"/>
    </source>
</evidence>
<evidence type="ECO:0000256" key="8">
    <source>
        <dbReference type="ARBA" id="ARBA00022475"/>
    </source>
</evidence>